<evidence type="ECO:0000313" key="1">
    <source>
        <dbReference type="Proteomes" id="UP000887580"/>
    </source>
</evidence>
<organism evidence="1 2">
    <name type="scientific">Panagrolaimus sp. PS1159</name>
    <dbReference type="NCBI Taxonomy" id="55785"/>
    <lineage>
        <taxon>Eukaryota</taxon>
        <taxon>Metazoa</taxon>
        <taxon>Ecdysozoa</taxon>
        <taxon>Nematoda</taxon>
        <taxon>Chromadorea</taxon>
        <taxon>Rhabditida</taxon>
        <taxon>Tylenchina</taxon>
        <taxon>Panagrolaimomorpha</taxon>
        <taxon>Panagrolaimoidea</taxon>
        <taxon>Panagrolaimidae</taxon>
        <taxon>Panagrolaimus</taxon>
    </lineage>
</organism>
<dbReference type="WBParaSite" id="PS1159_v2.g18628.t1">
    <property type="protein sequence ID" value="PS1159_v2.g18628.t1"/>
    <property type="gene ID" value="PS1159_v2.g18628"/>
</dbReference>
<accession>A0AC35FL74</accession>
<evidence type="ECO:0000313" key="2">
    <source>
        <dbReference type="WBParaSite" id="PS1159_v2.g18628.t1"/>
    </source>
</evidence>
<name>A0AC35FL74_9BILA</name>
<protein>
    <submittedName>
        <fullName evidence="2">Uncharacterized protein</fullName>
    </submittedName>
</protein>
<proteinExistence type="predicted"/>
<sequence length="257" mass="25900">MLNAALIASFIITIAVAAVHGIPVPPPGGAPVIPMNQEEMAANVKKFSEVYKLATQLMNLGGKFLNNAEGSASASSTAVRGGGGGGLGGFGDFGTDNGVLGDSIRPQFRGVPNYDSNSGGSLFERATRAFTGGSSGYGPSANSNNFGAVASPPSLSEYGGGPLGSRTGKVQSARTTALDSILNTFLGSSLGGAGGSSSGPSMTDFFNPNYKDYGSRNSRGGESGSNIEGLLSALQMSGAKPARPEPESRNLFSQFLG</sequence>
<dbReference type="Proteomes" id="UP000887580">
    <property type="component" value="Unplaced"/>
</dbReference>
<reference evidence="2" key="1">
    <citation type="submission" date="2022-11" db="UniProtKB">
        <authorList>
            <consortium name="WormBaseParasite"/>
        </authorList>
    </citation>
    <scope>IDENTIFICATION</scope>
</reference>